<organism evidence="2 3">
    <name type="scientific">Afipia carboxidovorans (strain ATCC 49405 / DSM 1227 / KCTC 32145 / OM5)</name>
    <name type="common">Oligotropha carboxidovorans</name>
    <dbReference type="NCBI Taxonomy" id="504832"/>
    <lineage>
        <taxon>Bacteria</taxon>
        <taxon>Pseudomonadati</taxon>
        <taxon>Pseudomonadota</taxon>
        <taxon>Alphaproteobacteria</taxon>
        <taxon>Hyphomicrobiales</taxon>
        <taxon>Nitrobacteraceae</taxon>
        <taxon>Afipia</taxon>
    </lineage>
</organism>
<feature type="transmembrane region" description="Helical" evidence="1">
    <location>
        <begin position="59"/>
        <end position="78"/>
    </location>
</feature>
<evidence type="ECO:0000256" key="1">
    <source>
        <dbReference type="SAM" id="Phobius"/>
    </source>
</evidence>
<dbReference type="PATRIC" id="fig|504832.7.peg.685"/>
<dbReference type="HOGENOM" id="CLU_072266_2_0_5"/>
<evidence type="ECO:0008006" key="4">
    <source>
        <dbReference type="Google" id="ProtNLM"/>
    </source>
</evidence>
<dbReference type="InterPro" id="IPR007251">
    <property type="entry name" value="Iron_permease_Fet4"/>
</dbReference>
<proteinExistence type="predicted"/>
<gene>
    <name evidence="2" type="ordered locus">OCA5_c06550</name>
</gene>
<name>B6JJI8_AFIC5</name>
<dbReference type="OrthoDB" id="119761at2"/>
<keyword evidence="3" id="KW-1185">Reference proteome</keyword>
<dbReference type="eggNOG" id="COG5478">
    <property type="taxonomic scope" value="Bacteria"/>
</dbReference>
<protein>
    <recommendedName>
        <fullName evidence="4">Low affinity iron permease family protein</fullName>
    </recommendedName>
</protein>
<feature type="transmembrane region" description="Helical" evidence="1">
    <location>
        <begin position="35"/>
        <end position="53"/>
    </location>
</feature>
<keyword evidence="1" id="KW-0472">Membrane</keyword>
<dbReference type="STRING" id="504832.OCA5_c06550"/>
<accession>B6JJI8</accession>
<dbReference type="KEGG" id="ocg:OCA5_c06550"/>
<evidence type="ECO:0000313" key="2">
    <source>
        <dbReference type="EMBL" id="AEI05378.1"/>
    </source>
</evidence>
<dbReference type="KEGG" id="oca:OCAR_7479"/>
<dbReference type="AlphaFoldDB" id="B6JJI8"/>
<dbReference type="EMBL" id="CP002826">
    <property type="protein sequence ID" value="AEI05378.1"/>
    <property type="molecule type" value="Genomic_DNA"/>
</dbReference>
<dbReference type="RefSeq" id="WP_012564606.1">
    <property type="nucleotide sequence ID" value="NC_011386.1"/>
</dbReference>
<keyword evidence="1" id="KW-0812">Transmembrane</keyword>
<dbReference type="GO" id="GO:0055085">
    <property type="term" value="P:transmembrane transport"/>
    <property type="evidence" value="ECO:0007669"/>
    <property type="project" value="InterPro"/>
</dbReference>
<sequence length="153" mass="17018">MSNKNKREPARNGDMTRVFAEIANWTSQAAGRASTFILAALVVFIWAMSGPIFHYSDTWQLVINTGTTIITFLMVFLIQSSQNRDSAAIQVKLDELIRVSAAQNSFVGIEHLTDAELEEIRIKCETRAEVEKAGERTVEETAVKAEIASERAI</sequence>
<keyword evidence="1" id="KW-1133">Transmembrane helix</keyword>
<dbReference type="Proteomes" id="UP000007730">
    <property type="component" value="Chromosome"/>
</dbReference>
<dbReference type="Pfam" id="PF04120">
    <property type="entry name" value="Iron_permease"/>
    <property type="match status" value="1"/>
</dbReference>
<evidence type="ECO:0000313" key="3">
    <source>
        <dbReference type="Proteomes" id="UP000007730"/>
    </source>
</evidence>
<reference evidence="2 3" key="1">
    <citation type="journal article" date="2011" name="J. Bacteriol.">
        <title>Complete genome sequences of the chemolithoautotrophic Oligotropha carboxidovorans strains OM4 and OM5.</title>
        <authorList>
            <person name="Volland S."/>
            <person name="Rachinger M."/>
            <person name="Strittmatter A."/>
            <person name="Daniel R."/>
            <person name="Gottschalk G."/>
            <person name="Meyer O."/>
        </authorList>
    </citation>
    <scope>NUCLEOTIDE SEQUENCE [LARGE SCALE GENOMIC DNA]</scope>
    <source>
        <strain evidence="3">ATCC 49405 / DSM 1227 / KCTC 32145 / OM5</strain>
    </source>
</reference>